<accession>A0A8H8CX84</accession>
<dbReference type="OrthoDB" id="4167490at2759"/>
<protein>
    <submittedName>
        <fullName evidence="2">Uncharacterized protein</fullName>
    </submittedName>
</protein>
<gene>
    <name evidence="2" type="ORF">I7I52_04286</name>
</gene>
<reference evidence="2 3" key="1">
    <citation type="submission" date="2021-01" db="EMBL/GenBank/DDBJ databases">
        <title>Chromosome-level genome assembly of a human fungal pathogen reveals clustering of transcriptionally co-regulated genes.</title>
        <authorList>
            <person name="Voorhies M."/>
            <person name="Cohen S."/>
            <person name="Shea T.P."/>
            <person name="Petrus S."/>
            <person name="Munoz J.F."/>
            <person name="Poplawski S."/>
            <person name="Goldman W.E."/>
            <person name="Michael T."/>
            <person name="Cuomo C.A."/>
            <person name="Sil A."/>
            <person name="Beyhan S."/>
        </authorList>
    </citation>
    <scope>NUCLEOTIDE SEQUENCE [LARGE SCALE GENOMIC DNA]</scope>
    <source>
        <strain evidence="2 3">G184AR</strain>
    </source>
</reference>
<feature type="region of interest" description="Disordered" evidence="1">
    <location>
        <begin position="1"/>
        <end position="32"/>
    </location>
</feature>
<comment type="caution">
    <text evidence="2">The sequence shown here is derived from an EMBL/GenBank/DDBJ whole genome shotgun (WGS) entry which is preliminary data.</text>
</comment>
<proteinExistence type="predicted"/>
<name>A0A8H8CX84_AJECA</name>
<sequence length="414" mass="47686">MVFGQLPPMNPTIGGSPKPSADSPRHHQYRRHSLRKAPLERLPIELIQKIFFECLEINLPRASLPIAHALSNDVIHTWLIRLAFSSNNESARTGFFTKPYLPLDYFSLSNSQRASLQTEILKCRWCTLSLMRKCQREHVEHVIRQKCKDLIISCADRLKLENLKPYWQSMDRFDPRPPGSRGSGDLTVEGRLPLAPPKHKLIQPENNHSTSSIFTSLTPTPTPITNASVSISAGATIPRTTHGESRKVAIWFNFGSVQIRERSPIFQETDVFRLPSCSIREPCRMPDHLLRPPWTPEKLEFLTLLSTEAYIDEDERRERSKAVLRWVIDARDLETFKHMLGMHIRAKNYGYAFPWPARRTHYHAAARNAGSSDDDPFLRILFTDRKGEVPADHNIKALMARYEHRERKREIFGS</sequence>
<dbReference type="AlphaFoldDB" id="A0A8H8CX84"/>
<evidence type="ECO:0000313" key="2">
    <source>
        <dbReference type="EMBL" id="KAG5293087.1"/>
    </source>
</evidence>
<dbReference type="Proteomes" id="UP000670092">
    <property type="component" value="Unassembled WGS sequence"/>
</dbReference>
<evidence type="ECO:0000256" key="1">
    <source>
        <dbReference type="SAM" id="MobiDB-lite"/>
    </source>
</evidence>
<organism evidence="2 3">
    <name type="scientific">Ajellomyces capsulatus</name>
    <name type="common">Darling's disease fungus</name>
    <name type="synonym">Histoplasma capsulatum</name>
    <dbReference type="NCBI Taxonomy" id="5037"/>
    <lineage>
        <taxon>Eukaryota</taxon>
        <taxon>Fungi</taxon>
        <taxon>Dikarya</taxon>
        <taxon>Ascomycota</taxon>
        <taxon>Pezizomycotina</taxon>
        <taxon>Eurotiomycetes</taxon>
        <taxon>Eurotiomycetidae</taxon>
        <taxon>Onygenales</taxon>
        <taxon>Ajellomycetaceae</taxon>
        <taxon>Histoplasma</taxon>
    </lineage>
</organism>
<evidence type="ECO:0000313" key="3">
    <source>
        <dbReference type="Proteomes" id="UP000670092"/>
    </source>
</evidence>
<dbReference type="VEuPathDB" id="FungiDB:I7I52_04286"/>
<dbReference type="EMBL" id="JAEVHI010000004">
    <property type="protein sequence ID" value="KAG5293087.1"/>
    <property type="molecule type" value="Genomic_DNA"/>
</dbReference>